<reference evidence="1 2" key="1">
    <citation type="submission" date="2020-10" db="EMBL/GenBank/DDBJ databases">
        <title>Aquamicrobium zhengzhouensis sp. nov., a exopolysaccharide producing bacterium isolated from farmland soil.</title>
        <authorList>
            <person name="Wang X."/>
        </authorList>
    </citation>
    <scope>NUCLEOTIDE SEQUENCE [LARGE SCALE GENOMIC DNA]</scope>
    <source>
        <strain evidence="2">cd-1</strain>
    </source>
</reference>
<dbReference type="Pfam" id="PF12096">
    <property type="entry name" value="DUF3572"/>
    <property type="match status" value="1"/>
</dbReference>
<comment type="caution">
    <text evidence="1">The sequence shown here is derived from an EMBL/GenBank/DDBJ whole genome shotgun (WGS) entry which is preliminary data.</text>
</comment>
<name>A0ABS0S7W2_9HYPH</name>
<dbReference type="EMBL" id="JADGMQ010000001">
    <property type="protein sequence ID" value="MBI1619383.1"/>
    <property type="molecule type" value="Genomic_DNA"/>
</dbReference>
<organism evidence="1 2">
    <name type="scientific">Aquamicrobium zhengzhouense</name>
    <dbReference type="NCBI Taxonomy" id="2781738"/>
    <lineage>
        <taxon>Bacteria</taxon>
        <taxon>Pseudomonadati</taxon>
        <taxon>Pseudomonadota</taxon>
        <taxon>Alphaproteobacteria</taxon>
        <taxon>Hyphomicrobiales</taxon>
        <taxon>Phyllobacteriaceae</taxon>
        <taxon>Aquamicrobium</taxon>
    </lineage>
</organism>
<evidence type="ECO:0000313" key="1">
    <source>
        <dbReference type="EMBL" id="MBI1619383.1"/>
    </source>
</evidence>
<accession>A0ABS0S7W2</accession>
<protein>
    <submittedName>
        <fullName evidence="1">DUF3572 domain-containing protein</fullName>
    </submittedName>
</protein>
<dbReference type="RefSeq" id="WP_198473646.1">
    <property type="nucleotide sequence ID" value="NZ_JADGMQ010000001.1"/>
</dbReference>
<proteinExistence type="predicted"/>
<dbReference type="InterPro" id="IPR021955">
    <property type="entry name" value="DUF3572"/>
</dbReference>
<dbReference type="Proteomes" id="UP000601789">
    <property type="component" value="Unassembled WGS sequence"/>
</dbReference>
<evidence type="ECO:0000313" key="2">
    <source>
        <dbReference type="Proteomes" id="UP000601789"/>
    </source>
</evidence>
<sequence length="96" mass="10297">MPHNRDAAEQLAISALGFIAADPTLMPRFLAISGIDAAQIRLAAAEPGFLAGVLQFIMGHEPTLQAFCEATETAPEDVRVALRTLPFGDDRFDITT</sequence>
<keyword evidence="2" id="KW-1185">Reference proteome</keyword>
<gene>
    <name evidence="1" type="ORF">IOD40_01720</name>
</gene>